<gene>
    <name evidence="9" type="ORF">LNKW23_13450</name>
</gene>
<keyword evidence="10" id="KW-1185">Reference proteome</keyword>
<evidence type="ECO:0000256" key="2">
    <source>
        <dbReference type="ARBA" id="ARBA00022714"/>
    </source>
</evidence>
<dbReference type="PROSITE" id="PS51296">
    <property type="entry name" value="RIESKE"/>
    <property type="match status" value="1"/>
</dbReference>
<keyword evidence="6" id="KW-0411">Iron-sulfur</keyword>
<evidence type="ECO:0000313" key="9">
    <source>
        <dbReference type="EMBL" id="GMG82132.1"/>
    </source>
</evidence>
<evidence type="ECO:0000259" key="8">
    <source>
        <dbReference type="PROSITE" id="PS51296"/>
    </source>
</evidence>
<organism evidence="9 10">
    <name type="scientific">Paralimibaculum aggregatum</name>
    <dbReference type="NCBI Taxonomy" id="3036245"/>
    <lineage>
        <taxon>Bacteria</taxon>
        <taxon>Pseudomonadati</taxon>
        <taxon>Pseudomonadota</taxon>
        <taxon>Alphaproteobacteria</taxon>
        <taxon>Rhodobacterales</taxon>
        <taxon>Paracoccaceae</taxon>
        <taxon>Paralimibaculum</taxon>
    </lineage>
</organism>
<dbReference type="InterPro" id="IPR036922">
    <property type="entry name" value="Rieske_2Fe-2S_sf"/>
</dbReference>
<dbReference type="RefSeq" id="WP_285670887.1">
    <property type="nucleotide sequence ID" value="NZ_BSYI01000008.1"/>
</dbReference>
<accession>A0ABQ6LKD8</accession>
<feature type="domain" description="Rieske" evidence="8">
    <location>
        <begin position="36"/>
        <end position="143"/>
    </location>
</feature>
<evidence type="ECO:0000256" key="1">
    <source>
        <dbReference type="ARBA" id="ARBA00001962"/>
    </source>
</evidence>
<dbReference type="PANTHER" id="PTHR43756:SF5">
    <property type="entry name" value="CHOLINE MONOOXYGENASE, CHLOROPLASTIC"/>
    <property type="match status" value="1"/>
</dbReference>
<dbReference type="PROSITE" id="PS00570">
    <property type="entry name" value="RING_HYDROXYL_ALPHA"/>
    <property type="match status" value="1"/>
</dbReference>
<dbReference type="PRINTS" id="PR00090">
    <property type="entry name" value="RNGDIOXGNASE"/>
</dbReference>
<proteinExistence type="predicted"/>
<evidence type="ECO:0000256" key="4">
    <source>
        <dbReference type="ARBA" id="ARBA00023002"/>
    </source>
</evidence>
<dbReference type="Gene3D" id="2.102.10.10">
    <property type="entry name" value="Rieske [2Fe-2S] iron-sulphur domain"/>
    <property type="match status" value="1"/>
</dbReference>
<dbReference type="InterPro" id="IPR017941">
    <property type="entry name" value="Rieske_2Fe-2S"/>
</dbReference>
<dbReference type="Proteomes" id="UP001239909">
    <property type="component" value="Unassembled WGS sequence"/>
</dbReference>
<keyword evidence="7" id="KW-0520">NAD</keyword>
<comment type="caution">
    <text evidence="9">The sequence shown here is derived from an EMBL/GenBank/DDBJ whole genome shotgun (WGS) entry which is preliminary data.</text>
</comment>
<dbReference type="PANTHER" id="PTHR43756">
    <property type="entry name" value="CHOLINE MONOOXYGENASE, CHLOROPLASTIC"/>
    <property type="match status" value="1"/>
</dbReference>
<keyword evidence="3" id="KW-0479">Metal-binding</keyword>
<evidence type="ECO:0000256" key="6">
    <source>
        <dbReference type="ARBA" id="ARBA00023014"/>
    </source>
</evidence>
<dbReference type="Gene3D" id="3.90.380.10">
    <property type="entry name" value="Naphthalene 1,2-dioxygenase Alpha Subunit, Chain A, domain 1"/>
    <property type="match status" value="2"/>
</dbReference>
<dbReference type="CDD" id="cd03469">
    <property type="entry name" value="Rieske_RO_Alpha_N"/>
    <property type="match status" value="1"/>
</dbReference>
<dbReference type="EMBL" id="BSYI01000008">
    <property type="protein sequence ID" value="GMG82132.1"/>
    <property type="molecule type" value="Genomic_DNA"/>
</dbReference>
<sequence length="376" mass="41865">MNTPLSPEATQRTLPARYYTDEAVLEAERRLLLDSWQLAGHAAQLPAPGDLLTTEVGGQDIVLVHGHDGAIRAFFNVCPHRGHRLVAEDGNRRVLTCPYHAWSFGLDGTLRGMRRTRTTEAPARAAIGLAEIRLDRLAGFLFVNLSGQAPALAEHAPGLEAQIRAHVPGLAAMVPEDGPALGHSYRCEANWKVLLDNYLECHHCGPAHRSFDDLMRISGSRFALFPNHTFQVAPTAMKADNAAFPLDLEHDVTVGHFWWLFPNTVLGQFPGVPGFYASRLDPVTPDRTERRTLSLIVAEPTDAGMMERHRARSDWSVNVVSREDRSLCESVQRGMRSMGFERGWYVTDPEAHGLSEHAMRHFHSRYLDAIARYAEA</sequence>
<evidence type="ECO:0000256" key="3">
    <source>
        <dbReference type="ARBA" id="ARBA00022723"/>
    </source>
</evidence>
<protein>
    <submittedName>
        <fullName evidence="9">Ring-hydroxylating oxygenase subunit alpha</fullName>
    </submittedName>
</protein>
<dbReference type="InterPro" id="IPR015881">
    <property type="entry name" value="ARHD_Rieske_2Fe_2S"/>
</dbReference>
<name>A0ABQ6LKD8_9RHOB</name>
<evidence type="ECO:0000256" key="7">
    <source>
        <dbReference type="ARBA" id="ARBA00023027"/>
    </source>
</evidence>
<evidence type="ECO:0000256" key="5">
    <source>
        <dbReference type="ARBA" id="ARBA00023004"/>
    </source>
</evidence>
<keyword evidence="5" id="KW-0408">Iron</keyword>
<dbReference type="Pfam" id="PF00355">
    <property type="entry name" value="Rieske"/>
    <property type="match status" value="1"/>
</dbReference>
<dbReference type="SUPFAM" id="SSF55961">
    <property type="entry name" value="Bet v1-like"/>
    <property type="match status" value="1"/>
</dbReference>
<reference evidence="9 10" key="1">
    <citation type="submission" date="2023-04" db="EMBL/GenBank/DDBJ databases">
        <title>Marinoamorphus aggregata gen. nov., sp. Nov., isolate from tissue of brittle star Ophioplocus japonicus.</title>
        <authorList>
            <person name="Kawano K."/>
            <person name="Sawayama S."/>
            <person name="Nakagawa S."/>
        </authorList>
    </citation>
    <scope>NUCLEOTIDE SEQUENCE [LARGE SCALE GENOMIC DNA]</scope>
    <source>
        <strain evidence="9 10">NKW23</strain>
    </source>
</reference>
<evidence type="ECO:0000313" key="10">
    <source>
        <dbReference type="Proteomes" id="UP001239909"/>
    </source>
</evidence>
<dbReference type="InterPro" id="IPR001663">
    <property type="entry name" value="Rng_hydr_dOase-A"/>
</dbReference>
<dbReference type="Pfam" id="PF00848">
    <property type="entry name" value="Ring_hydroxyl_A"/>
    <property type="match status" value="1"/>
</dbReference>
<keyword evidence="2" id="KW-0001">2Fe-2S</keyword>
<dbReference type="InterPro" id="IPR015879">
    <property type="entry name" value="Ring_hydroxy_dOase_asu_C_dom"/>
</dbReference>
<comment type="cofactor">
    <cofactor evidence="1">
        <name>Fe cation</name>
        <dbReference type="ChEBI" id="CHEBI:24875"/>
    </cofactor>
</comment>
<keyword evidence="4" id="KW-0560">Oxidoreductase</keyword>
<dbReference type="SUPFAM" id="SSF50022">
    <property type="entry name" value="ISP domain"/>
    <property type="match status" value="1"/>
</dbReference>